<evidence type="ECO:0000256" key="7">
    <source>
        <dbReference type="SAM" id="Phobius"/>
    </source>
</evidence>
<gene>
    <name evidence="8" type="ORF">HCN44_005742</name>
</gene>
<dbReference type="GO" id="GO:0046872">
    <property type="term" value="F:metal ion binding"/>
    <property type="evidence" value="ECO:0007669"/>
    <property type="project" value="UniProtKB-UniRule"/>
</dbReference>
<evidence type="ECO:0000313" key="9">
    <source>
        <dbReference type="Proteomes" id="UP000639338"/>
    </source>
</evidence>
<evidence type="ECO:0000313" key="8">
    <source>
        <dbReference type="EMBL" id="KAF7992961.1"/>
    </source>
</evidence>
<evidence type="ECO:0000256" key="2">
    <source>
        <dbReference type="ARBA" id="ARBA00022723"/>
    </source>
</evidence>
<dbReference type="PANTHER" id="PTHR10720">
    <property type="entry name" value="HEME OXYGENASE"/>
    <property type="match status" value="1"/>
</dbReference>
<dbReference type="Gene3D" id="1.20.910.10">
    <property type="entry name" value="Heme oxygenase-like"/>
    <property type="match status" value="1"/>
</dbReference>
<dbReference type="InterPro" id="IPR016053">
    <property type="entry name" value="Haem_Oase-like"/>
</dbReference>
<keyword evidence="7" id="KW-0812">Transmembrane</keyword>
<dbReference type="PANTHER" id="PTHR10720:SF0">
    <property type="entry name" value="HEME OXYGENASE"/>
    <property type="match status" value="1"/>
</dbReference>
<dbReference type="GO" id="GO:0006788">
    <property type="term" value="P:heme oxidation"/>
    <property type="evidence" value="ECO:0007669"/>
    <property type="project" value="UniProtKB-UniRule"/>
</dbReference>
<feature type="binding site" evidence="5">
    <location>
        <position position="181"/>
    </location>
    <ligand>
        <name>heme b</name>
        <dbReference type="ChEBI" id="CHEBI:60344"/>
    </ligand>
</feature>
<dbReference type="CDD" id="cd19165">
    <property type="entry name" value="HemeO"/>
    <property type="match status" value="1"/>
</dbReference>
<feature type="transmembrane region" description="Helical" evidence="7">
    <location>
        <begin position="121"/>
        <end position="141"/>
    </location>
</feature>
<dbReference type="PIRSF" id="PIRSF000343">
    <property type="entry name" value="Haem_Oase"/>
    <property type="match status" value="1"/>
</dbReference>
<keyword evidence="3 4" id="KW-0408">Iron</keyword>
<feature type="transmembrane region" description="Helical" evidence="7">
    <location>
        <begin position="223"/>
        <end position="245"/>
    </location>
</feature>
<name>A0A834XVM0_APHGI</name>
<dbReference type="AlphaFoldDB" id="A0A834XVM0"/>
<dbReference type="EMBL" id="JACMRX010000003">
    <property type="protein sequence ID" value="KAF7992961.1"/>
    <property type="molecule type" value="Genomic_DNA"/>
</dbReference>
<feature type="binding site" description="axial binding residue" evidence="6">
    <location>
        <position position="21"/>
    </location>
    <ligand>
        <name>heme b</name>
        <dbReference type="ChEBI" id="CHEBI:60344"/>
    </ligand>
    <ligandPart>
        <name>Fe</name>
        <dbReference type="ChEBI" id="CHEBI:18248"/>
    </ligandPart>
</feature>
<dbReference type="InterPro" id="IPR016084">
    <property type="entry name" value="Haem_Oase-like_multi-hlx"/>
</dbReference>
<evidence type="ECO:0000256" key="1">
    <source>
        <dbReference type="ARBA" id="ARBA00022617"/>
    </source>
</evidence>
<keyword evidence="7" id="KW-0472">Membrane</keyword>
<dbReference type="PRINTS" id="PR00088">
    <property type="entry name" value="HAEMOXYGNASE"/>
</dbReference>
<feature type="binding site" evidence="5">
    <location>
        <position position="14"/>
    </location>
    <ligand>
        <name>heme b</name>
        <dbReference type="ChEBI" id="CHEBI:60344"/>
    </ligand>
</feature>
<keyword evidence="9" id="KW-1185">Reference proteome</keyword>
<protein>
    <recommendedName>
        <fullName evidence="4">Heme oxygenase</fullName>
        <ecNumber evidence="4">1.14.14.18</ecNumber>
    </recommendedName>
</protein>
<comment type="similarity">
    <text evidence="4">Belongs to the heme oxygenase family.</text>
</comment>
<comment type="catalytic activity">
    <reaction evidence="4">
        <text>heme b + 3 reduced [NADPH--hemoprotein reductase] + 3 O2 = biliverdin IXalpha + CO + Fe(2+) + 3 oxidized [NADPH--hemoprotein reductase] + 3 H2O + H(+)</text>
        <dbReference type="Rhea" id="RHEA:21764"/>
        <dbReference type="Rhea" id="RHEA-COMP:11964"/>
        <dbReference type="Rhea" id="RHEA-COMP:11965"/>
        <dbReference type="ChEBI" id="CHEBI:15377"/>
        <dbReference type="ChEBI" id="CHEBI:15378"/>
        <dbReference type="ChEBI" id="CHEBI:15379"/>
        <dbReference type="ChEBI" id="CHEBI:17245"/>
        <dbReference type="ChEBI" id="CHEBI:29033"/>
        <dbReference type="ChEBI" id="CHEBI:57618"/>
        <dbReference type="ChEBI" id="CHEBI:57991"/>
        <dbReference type="ChEBI" id="CHEBI:58210"/>
        <dbReference type="ChEBI" id="CHEBI:60344"/>
        <dbReference type="EC" id="1.14.14.18"/>
    </reaction>
</comment>
<accession>A0A834XVM0</accession>
<keyword evidence="1 4" id="KW-0349">Heme</keyword>
<sequence length="247" mass="28253">MSEAKVQTFCDKMRIATREVHNISNDLVVAKLAFGFHNDKVWADGVLAFYDIFLQLEKSMVTVRNNCGIDNLITPDIARTKAFENDLNYYLGNDWIKNHSPRPSVVKYLSHLKELEQTNPILLIAYVYHLYLGLMSGGVILKKKRQFMKKLLPFKNNDSNEGNNISDFGFNEIGILKKQFRDKMNEIADGLSEETRQQLIDESKVMYSLNDEVIRSIKGANAVVAKTIIYTATIAVVVGILFYIYKR</sequence>
<feature type="binding site" evidence="5">
    <location>
        <position position="128"/>
    </location>
    <ligand>
        <name>heme b</name>
        <dbReference type="ChEBI" id="CHEBI:60344"/>
    </ligand>
</feature>
<comment type="caution">
    <text evidence="8">The sequence shown here is derived from an EMBL/GenBank/DDBJ whole genome shotgun (WGS) entry which is preliminary data.</text>
</comment>
<keyword evidence="7" id="KW-1133">Transmembrane helix</keyword>
<evidence type="ECO:0000256" key="6">
    <source>
        <dbReference type="PIRSR" id="PIRSR000343-2"/>
    </source>
</evidence>
<proteinExistence type="inferred from homology"/>
<reference evidence="8 9" key="1">
    <citation type="submission" date="2020-08" db="EMBL/GenBank/DDBJ databases">
        <title>Aphidius gifuensis genome sequencing and assembly.</title>
        <authorList>
            <person name="Du Z."/>
        </authorList>
    </citation>
    <scope>NUCLEOTIDE SEQUENCE [LARGE SCALE GENOMIC DNA]</scope>
    <source>
        <strain evidence="8">YNYX2018</strain>
        <tissue evidence="8">Adults</tissue>
    </source>
</reference>
<dbReference type="OrthoDB" id="652091at2759"/>
<evidence type="ECO:0000256" key="4">
    <source>
        <dbReference type="PIRNR" id="PIRNR000343"/>
    </source>
</evidence>
<organism evidence="8 9">
    <name type="scientific">Aphidius gifuensis</name>
    <name type="common">Parasitoid wasp</name>
    <dbReference type="NCBI Taxonomy" id="684658"/>
    <lineage>
        <taxon>Eukaryota</taxon>
        <taxon>Metazoa</taxon>
        <taxon>Ecdysozoa</taxon>
        <taxon>Arthropoda</taxon>
        <taxon>Hexapoda</taxon>
        <taxon>Insecta</taxon>
        <taxon>Pterygota</taxon>
        <taxon>Neoptera</taxon>
        <taxon>Endopterygota</taxon>
        <taxon>Hymenoptera</taxon>
        <taxon>Apocrita</taxon>
        <taxon>Ichneumonoidea</taxon>
        <taxon>Braconidae</taxon>
        <taxon>Aphidiinae</taxon>
        <taxon>Aphidius</taxon>
    </lineage>
</organism>
<dbReference type="Pfam" id="PF01126">
    <property type="entry name" value="Heme_oxygenase"/>
    <property type="match status" value="1"/>
</dbReference>
<evidence type="ECO:0000256" key="3">
    <source>
        <dbReference type="ARBA" id="ARBA00023004"/>
    </source>
</evidence>
<dbReference type="EC" id="1.14.14.18" evidence="4"/>
<dbReference type="Proteomes" id="UP000639338">
    <property type="component" value="Unassembled WGS sequence"/>
</dbReference>
<dbReference type="InterPro" id="IPR002051">
    <property type="entry name" value="Haem_Oase"/>
</dbReference>
<evidence type="ECO:0000256" key="5">
    <source>
        <dbReference type="PIRSR" id="PIRSR000343-1"/>
    </source>
</evidence>
<dbReference type="GO" id="GO:0004392">
    <property type="term" value="F:heme oxygenase (decyclizing) activity"/>
    <property type="evidence" value="ECO:0007669"/>
    <property type="project" value="UniProtKB-UniRule"/>
</dbReference>
<keyword evidence="2 4" id="KW-0479">Metal-binding</keyword>
<dbReference type="SUPFAM" id="SSF48613">
    <property type="entry name" value="Heme oxygenase-like"/>
    <property type="match status" value="1"/>
</dbReference>